<sequence length="29" mass="3573">MLDSTWHWKKTKQTIIHFRNRVCTSKLTI</sequence>
<accession>A0A2P2NVS6</accession>
<protein>
    <submittedName>
        <fullName evidence="1">Uncharacterized protein</fullName>
    </submittedName>
</protein>
<dbReference type="AlphaFoldDB" id="A0A2P2NVS6"/>
<organism evidence="1">
    <name type="scientific">Rhizophora mucronata</name>
    <name type="common">Asiatic mangrove</name>
    <dbReference type="NCBI Taxonomy" id="61149"/>
    <lineage>
        <taxon>Eukaryota</taxon>
        <taxon>Viridiplantae</taxon>
        <taxon>Streptophyta</taxon>
        <taxon>Embryophyta</taxon>
        <taxon>Tracheophyta</taxon>
        <taxon>Spermatophyta</taxon>
        <taxon>Magnoliopsida</taxon>
        <taxon>eudicotyledons</taxon>
        <taxon>Gunneridae</taxon>
        <taxon>Pentapetalae</taxon>
        <taxon>rosids</taxon>
        <taxon>fabids</taxon>
        <taxon>Malpighiales</taxon>
        <taxon>Rhizophoraceae</taxon>
        <taxon>Rhizophora</taxon>
    </lineage>
</organism>
<reference evidence="1" key="1">
    <citation type="submission" date="2018-02" db="EMBL/GenBank/DDBJ databases">
        <title>Rhizophora mucronata_Transcriptome.</title>
        <authorList>
            <person name="Meera S.P."/>
            <person name="Sreeshan A."/>
            <person name="Augustine A."/>
        </authorList>
    </citation>
    <scope>NUCLEOTIDE SEQUENCE</scope>
    <source>
        <tissue evidence="1">Leaf</tissue>
    </source>
</reference>
<dbReference type="EMBL" id="GGEC01065967">
    <property type="protein sequence ID" value="MBX46451.1"/>
    <property type="molecule type" value="Transcribed_RNA"/>
</dbReference>
<proteinExistence type="predicted"/>
<evidence type="ECO:0000313" key="1">
    <source>
        <dbReference type="EMBL" id="MBX46451.1"/>
    </source>
</evidence>
<name>A0A2P2NVS6_RHIMU</name>